<dbReference type="InterPro" id="IPR029062">
    <property type="entry name" value="Class_I_gatase-like"/>
</dbReference>
<dbReference type="PANTHER" id="PTHR11315">
    <property type="entry name" value="PROTEASE FAMILY C26 GAMMA-GLUTAMYL HYDROLASE"/>
    <property type="match status" value="1"/>
</dbReference>
<dbReference type="InterPro" id="IPR015527">
    <property type="entry name" value="Pept_C26_g-glut_hydrolase"/>
</dbReference>
<proteinExistence type="predicted"/>
<reference evidence="1" key="1">
    <citation type="submission" date="2021-01" db="UniProtKB">
        <authorList>
            <consortium name="EnsemblMetazoa"/>
        </authorList>
    </citation>
    <scope>IDENTIFICATION</scope>
</reference>
<dbReference type="GO" id="GO:0034722">
    <property type="term" value="F:gamma-glutamyl-peptidase activity"/>
    <property type="evidence" value="ECO:0007669"/>
    <property type="project" value="TreeGrafter"/>
</dbReference>
<organism evidence="1 2">
    <name type="scientific">Varroa destructor</name>
    <name type="common">Honeybee mite</name>
    <dbReference type="NCBI Taxonomy" id="109461"/>
    <lineage>
        <taxon>Eukaryota</taxon>
        <taxon>Metazoa</taxon>
        <taxon>Ecdysozoa</taxon>
        <taxon>Arthropoda</taxon>
        <taxon>Chelicerata</taxon>
        <taxon>Arachnida</taxon>
        <taxon>Acari</taxon>
        <taxon>Parasitiformes</taxon>
        <taxon>Mesostigmata</taxon>
        <taxon>Gamasina</taxon>
        <taxon>Dermanyssoidea</taxon>
        <taxon>Varroidae</taxon>
        <taxon>Varroa</taxon>
    </lineage>
</organism>
<protein>
    <submittedName>
        <fullName evidence="1">Uncharacterized protein</fullName>
    </submittedName>
</protein>
<sequence>MCVTICLSFLLDDKYTHHLRTLRGSQTVEYADVNVCPRTVVEALHHDSLQAQRSYNFRAVAGVLAQDYYGPVKGKRSFIASSYGKWLEGTRAPVMPSSVNQTESYYNNVLDLVNGVLSPGGVVYIDQDTGY</sequence>
<keyword evidence="2" id="KW-1185">Reference proteome</keyword>
<dbReference type="EnsemblMetazoa" id="XM_022798039">
    <property type="protein sequence ID" value="XP_022653774"/>
    <property type="gene ID" value="LOC111247301"/>
</dbReference>
<dbReference type="KEGG" id="vde:111247301"/>
<evidence type="ECO:0000313" key="2">
    <source>
        <dbReference type="Proteomes" id="UP000594260"/>
    </source>
</evidence>
<dbReference type="Gene3D" id="3.40.50.880">
    <property type="match status" value="1"/>
</dbReference>
<evidence type="ECO:0000313" key="1">
    <source>
        <dbReference type="EnsemblMetazoa" id="XP_022653774"/>
    </source>
</evidence>
<name>A0A7M7JKY1_VARDE</name>
<accession>A0A7M7JKY1</accession>
<dbReference type="RefSeq" id="XP_022653774.1">
    <property type="nucleotide sequence ID" value="XM_022798039.1"/>
</dbReference>
<dbReference type="GeneID" id="111247301"/>
<dbReference type="AlphaFoldDB" id="A0A7M7JKY1"/>
<dbReference type="InParanoid" id="A0A7M7JKY1"/>
<dbReference type="Proteomes" id="UP000594260">
    <property type="component" value="Unplaced"/>
</dbReference>
<dbReference type="GO" id="GO:0046900">
    <property type="term" value="P:tetrahydrofolylpolyglutamate metabolic process"/>
    <property type="evidence" value="ECO:0007669"/>
    <property type="project" value="TreeGrafter"/>
</dbReference>
<dbReference type="GO" id="GO:0005773">
    <property type="term" value="C:vacuole"/>
    <property type="evidence" value="ECO:0007669"/>
    <property type="project" value="TreeGrafter"/>
</dbReference>
<dbReference type="PANTHER" id="PTHR11315:SF0">
    <property type="entry name" value="FOLATE GAMMA-GLUTAMYL HYDROLASE"/>
    <property type="match status" value="1"/>
</dbReference>